<feature type="chain" id="PRO_5013093911" evidence="1">
    <location>
        <begin position="24"/>
        <end position="703"/>
    </location>
</feature>
<dbReference type="EMBL" id="LWBP01000188">
    <property type="protein sequence ID" value="OQP58583.1"/>
    <property type="molecule type" value="Genomic_DNA"/>
</dbReference>
<feature type="domain" description="Dipeptidylpeptidase IV N-terminal" evidence="3">
    <location>
        <begin position="69"/>
        <end position="404"/>
    </location>
</feature>
<dbReference type="GO" id="GO:0008239">
    <property type="term" value="F:dipeptidyl-peptidase activity"/>
    <property type="evidence" value="ECO:0007669"/>
    <property type="project" value="TreeGrafter"/>
</dbReference>
<dbReference type="Pfam" id="PF00326">
    <property type="entry name" value="Peptidase_S9"/>
    <property type="match status" value="1"/>
</dbReference>
<dbReference type="InterPro" id="IPR029058">
    <property type="entry name" value="AB_hydrolase_fold"/>
</dbReference>
<dbReference type="Gene3D" id="2.140.10.30">
    <property type="entry name" value="Dipeptidylpeptidase IV, N-terminal domain"/>
    <property type="match status" value="1"/>
</dbReference>
<evidence type="ECO:0000256" key="1">
    <source>
        <dbReference type="SAM" id="SignalP"/>
    </source>
</evidence>
<protein>
    <submittedName>
        <fullName evidence="4">Peptidase S9</fullName>
    </submittedName>
</protein>
<accession>A0A1V9FJN1</accession>
<dbReference type="GO" id="GO:0008236">
    <property type="term" value="F:serine-type peptidase activity"/>
    <property type="evidence" value="ECO:0007669"/>
    <property type="project" value="InterPro"/>
</dbReference>
<sequence length="703" mass="79723">MKMAAAKGMVLPFLLLIAVGTHAQKQNFTFEQIFRNSETNAVQPLPSIKGWTDDTHYVLIRKEPSGRVATYLVDVKTGKSVPHPDGGLMTPPEVSIAGSVNTTYSPDRKWAAYTKKDNNLYIRNIATGNETALTSDGSATVLNGYASWVYYEEILGRASRYKAFWWSDDSKRLCFMRFDESQVPVFPIYVADGQHGYLENTRYPKAGDKNPEVKIGIAAVDGGNVVWADFNEKDDQYFGTPAWSPDGQLWVQWMNRKQNNLKVYSIDLANGSKKEMYNEKQDTWIDLDDTERITFLSSGKGCIIKSDRDGWDNLYYYDNNGQLKNAITTGNFWGTGIAKIDEKAGVVYFRARKENSTRFDLYKASLNGKGVTRLSFGDFSHDFFSVSPNGNYFITIYSNLNTPPAMAVVDAKGKIVREVANMKGSSFSDYNLPKTEIVRVPSADGVFELPVSITYPINFDPNKKYPVLISIYGGPNAGTVYDRWKPTVSPVQWFAQEGMIQVAFDNRSSGHFGKKGLNYIFRQLGKHEIEDYMTCGRWLKKQPWVDSNKLCITGGSFGGYMTCMALTYGADVFPYGIANSSVTDWKFYDTHYTERFMNTPQDNPDGYKITSVMTYAEKYKGLLRIVHGTSDDNVHMQNSLVFIDKLEDLKKHFEFMAYPGERHSIMGLKGVHNRYEAYKFYYQYLLEKPMPAVFWAPEAQKGF</sequence>
<dbReference type="InterPro" id="IPR002469">
    <property type="entry name" value="Peptidase_S9B_N"/>
</dbReference>
<keyword evidence="5" id="KW-1185">Reference proteome</keyword>
<name>A0A1V9FJN1_9BACT</name>
<dbReference type="RefSeq" id="WP_081166087.1">
    <property type="nucleotide sequence ID" value="NZ_LWBP01000188.1"/>
</dbReference>
<comment type="caution">
    <text evidence="4">The sequence shown here is derived from an EMBL/GenBank/DDBJ whole genome shotgun (WGS) entry which is preliminary data.</text>
</comment>
<evidence type="ECO:0000259" key="2">
    <source>
        <dbReference type="Pfam" id="PF00326"/>
    </source>
</evidence>
<dbReference type="PANTHER" id="PTHR11731">
    <property type="entry name" value="PROTEASE FAMILY S9B,C DIPEPTIDYL-PEPTIDASE IV-RELATED"/>
    <property type="match status" value="1"/>
</dbReference>
<dbReference type="SUPFAM" id="SSF82171">
    <property type="entry name" value="DPP6 N-terminal domain-like"/>
    <property type="match status" value="1"/>
</dbReference>
<dbReference type="SUPFAM" id="SSF53474">
    <property type="entry name" value="alpha/beta-Hydrolases"/>
    <property type="match status" value="1"/>
</dbReference>
<proteinExistence type="predicted"/>
<dbReference type="Pfam" id="PF00930">
    <property type="entry name" value="DPPIV_N"/>
    <property type="match status" value="1"/>
</dbReference>
<evidence type="ECO:0000313" key="4">
    <source>
        <dbReference type="EMBL" id="OQP58583.1"/>
    </source>
</evidence>
<dbReference type="OrthoDB" id="9812921at2"/>
<feature type="signal peptide" evidence="1">
    <location>
        <begin position="1"/>
        <end position="23"/>
    </location>
</feature>
<feature type="domain" description="Peptidase S9 prolyl oligopeptidase catalytic" evidence="2">
    <location>
        <begin position="491"/>
        <end position="686"/>
    </location>
</feature>
<evidence type="ECO:0000259" key="3">
    <source>
        <dbReference type="Pfam" id="PF00930"/>
    </source>
</evidence>
<dbReference type="STRING" id="550983.A4R26_03780"/>
<reference evidence="5" key="1">
    <citation type="submission" date="2016-04" db="EMBL/GenBank/DDBJ databases">
        <authorList>
            <person name="Chen L."/>
            <person name="Zhuang W."/>
            <person name="Wang G."/>
        </authorList>
    </citation>
    <scope>NUCLEOTIDE SEQUENCE [LARGE SCALE GENOMIC DNA]</scope>
    <source>
        <strain evidence="5">208</strain>
    </source>
</reference>
<keyword evidence="1" id="KW-0732">Signal</keyword>
<dbReference type="InterPro" id="IPR050278">
    <property type="entry name" value="Serine_Prot_S9B/DPPIV"/>
</dbReference>
<dbReference type="GO" id="GO:0006508">
    <property type="term" value="P:proteolysis"/>
    <property type="evidence" value="ECO:0007669"/>
    <property type="project" value="InterPro"/>
</dbReference>
<dbReference type="PANTHER" id="PTHR11731:SF193">
    <property type="entry name" value="DIPEPTIDYL PEPTIDASE 9"/>
    <property type="match status" value="1"/>
</dbReference>
<dbReference type="Proteomes" id="UP000192276">
    <property type="component" value="Unassembled WGS sequence"/>
</dbReference>
<dbReference type="AlphaFoldDB" id="A0A1V9FJN1"/>
<organism evidence="4 5">
    <name type="scientific">Niastella populi</name>
    <dbReference type="NCBI Taxonomy" id="550983"/>
    <lineage>
        <taxon>Bacteria</taxon>
        <taxon>Pseudomonadati</taxon>
        <taxon>Bacteroidota</taxon>
        <taxon>Chitinophagia</taxon>
        <taxon>Chitinophagales</taxon>
        <taxon>Chitinophagaceae</taxon>
        <taxon>Niastella</taxon>
    </lineage>
</organism>
<gene>
    <name evidence="4" type="ORF">A4R26_03780</name>
</gene>
<evidence type="ECO:0000313" key="5">
    <source>
        <dbReference type="Proteomes" id="UP000192276"/>
    </source>
</evidence>
<dbReference type="Gene3D" id="3.40.50.1820">
    <property type="entry name" value="alpha/beta hydrolase"/>
    <property type="match status" value="1"/>
</dbReference>
<dbReference type="InterPro" id="IPR001375">
    <property type="entry name" value="Peptidase_S9_cat"/>
</dbReference>